<comment type="function">
    <text evidence="13">The heterodimer acts as both an ATP-dependent DNA helicase and an ATP-dependent, dual-direction single-stranded exonuclease. Recognizes the chi site generating a DNA molecule suitable for the initiation of homologous recombination. The AddA nuclease domain is required for chi fragment generation; this subunit has the helicase and 3' -&gt; 5' nuclease activities.</text>
</comment>
<evidence type="ECO:0000313" key="18">
    <source>
        <dbReference type="EMBL" id="KZN97758.1"/>
    </source>
</evidence>
<keyword evidence="1 13" id="KW-0540">Nuclease</keyword>
<dbReference type="Pfam" id="PF00580">
    <property type="entry name" value="UvrD-helicase"/>
    <property type="match status" value="1"/>
</dbReference>
<evidence type="ECO:0000256" key="6">
    <source>
        <dbReference type="ARBA" id="ARBA00022839"/>
    </source>
</evidence>
<dbReference type="Gene3D" id="3.90.320.10">
    <property type="match status" value="1"/>
</dbReference>
<dbReference type="EMBL" id="LWBR01000006">
    <property type="protein sequence ID" value="KZN97758.1"/>
    <property type="molecule type" value="Genomic_DNA"/>
</dbReference>
<gene>
    <name evidence="13" type="primary">addA</name>
    <name evidence="18" type="ORF">AZI98_02065</name>
</gene>
<dbReference type="InterPro" id="IPR011335">
    <property type="entry name" value="Restrct_endonuc-II-like"/>
</dbReference>
<keyword evidence="4 13" id="KW-0378">Hydrolase</keyword>
<proteinExistence type="inferred from homology"/>
<dbReference type="EC" id="5.6.2.4" evidence="13"/>
<dbReference type="EC" id="3.1.-.-" evidence="13"/>
<keyword evidence="7 13" id="KW-0067">ATP-binding</keyword>
<dbReference type="GO" id="GO:0000724">
    <property type="term" value="P:double-strand break repair via homologous recombination"/>
    <property type="evidence" value="ECO:0007669"/>
    <property type="project" value="UniProtKB-UniRule"/>
</dbReference>
<feature type="coiled-coil region" evidence="15">
    <location>
        <begin position="532"/>
        <end position="574"/>
    </location>
</feature>
<dbReference type="Gene3D" id="3.40.50.300">
    <property type="entry name" value="P-loop containing nucleotide triphosphate hydrolases"/>
    <property type="match status" value="4"/>
</dbReference>
<comment type="catalytic activity">
    <reaction evidence="12 13">
        <text>ATP + H2O = ADP + phosphate + H(+)</text>
        <dbReference type="Rhea" id="RHEA:13065"/>
        <dbReference type="ChEBI" id="CHEBI:15377"/>
        <dbReference type="ChEBI" id="CHEBI:15378"/>
        <dbReference type="ChEBI" id="CHEBI:30616"/>
        <dbReference type="ChEBI" id="CHEBI:43474"/>
        <dbReference type="ChEBI" id="CHEBI:456216"/>
        <dbReference type="EC" id="5.6.2.4"/>
    </reaction>
</comment>
<dbReference type="GO" id="GO:0033202">
    <property type="term" value="C:DNA helicase complex"/>
    <property type="evidence" value="ECO:0007669"/>
    <property type="project" value="TreeGrafter"/>
</dbReference>
<name>A0A165Z2N1_9BACI</name>
<evidence type="ECO:0000313" key="19">
    <source>
        <dbReference type="Proteomes" id="UP000076476"/>
    </source>
</evidence>
<keyword evidence="3 13" id="KW-0227">DNA damage</keyword>
<dbReference type="Pfam" id="PF12705">
    <property type="entry name" value="PDDEXK_1"/>
    <property type="match status" value="1"/>
</dbReference>
<evidence type="ECO:0000256" key="5">
    <source>
        <dbReference type="ARBA" id="ARBA00022806"/>
    </source>
</evidence>
<dbReference type="InterPro" id="IPR000212">
    <property type="entry name" value="DNA_helicase_UvrD/REP"/>
</dbReference>
<dbReference type="PANTHER" id="PTHR11070:SF48">
    <property type="entry name" value="ATP-DEPENDENT HELICASE_NUCLEASE SUBUNIT A"/>
    <property type="match status" value="1"/>
</dbReference>
<evidence type="ECO:0000256" key="8">
    <source>
        <dbReference type="ARBA" id="ARBA00023125"/>
    </source>
</evidence>
<organism evidence="18 19">
    <name type="scientific">Aeribacillus pallidus</name>
    <dbReference type="NCBI Taxonomy" id="33936"/>
    <lineage>
        <taxon>Bacteria</taxon>
        <taxon>Bacillati</taxon>
        <taxon>Bacillota</taxon>
        <taxon>Bacilli</taxon>
        <taxon>Bacillales</taxon>
        <taxon>Bacillaceae</taxon>
        <taxon>Aeribacillus</taxon>
    </lineage>
</organism>
<dbReference type="HAMAP" id="MF_01451">
    <property type="entry name" value="AddA"/>
    <property type="match status" value="1"/>
</dbReference>
<evidence type="ECO:0000256" key="1">
    <source>
        <dbReference type="ARBA" id="ARBA00022722"/>
    </source>
</evidence>
<comment type="caution">
    <text evidence="18">The sequence shown here is derived from an EMBL/GenBank/DDBJ whole genome shotgun (WGS) entry which is preliminary data.</text>
</comment>
<sequence>MKNELKKLEKGQWTDEQWKAIVADGQDILVAAAAGSGKTAVLVERIIRKLTDNQHPVDVDRLLIVTFTNAAAAEMRSRIGEALAKALRNQPSSLHLRRQLTLLNKAQISTLHSFCLQVVRKFYYKIDIDPGFRIADETEMELLMEDCMDELLEEEYGMEHNELFFELVDKYTGDRSDDEIKKIIRSIYEFARSNPFPEKWLDEMVQMYDIEQAESYEDLPFFQYLRKDIAIQLSGIKDLLARALDITKLPGGPSPRAENLLDDMKQVENIINASSWQELAEQMRAFQPTRAKACRGEEYRKELIDEVTEMRKKATKEIEKLKNELFSRDIQNQLLDLKKMKRTMICLADLVKKFAVRLEAMKKEKGIVDFSDLEHYCLQILTEKDEKGNVVPSDAALFFKRQFQEVLVDEYQDTNLVQEAILKLVSKDHEAEGNLFMVGDVKQSIYRFRLAEPLLFLAKYKRFTSSGTNSGLRIDLAKNFRSRKEVLDATNFLFKQLMGETVGEVVYDEAAELKLGARYPENSRMNTELLLIDRRKEELAEKEEIMIEFDEEELETVQLEARLMAKKIKELIQEGFPVYDRKLDRTRPVTYRDIVILLRSMPWAPQIMEEFKQQGIPVYANLSTGYFEATEVAIMISLLKIIDNPYQDIPLASVLRSPIVGLSGNELAIIRLYKKNGAYFDALESFLQQEKAHHSELYQKVSEFVSRLNQWRDLARKSSVSNLIWQLYRDTRFFDFAGGMPGGKQRQANLRALYDRARQYEETSFRGLFRFLRFIERMQERGDDLGAARALGEQEDVVRIMTIHSSKGLEFPIVFCAGLSKRFNMKDLTKKYLLDKELGFVSLFIDEKKRIVYPTLPYIAVKKKLRMEMLSEELRVLYVALTRAKEKLFLIGTVKDGEKKFKEWEQSFTHREWLLPDYDRLKAVCYLDWIGPAVIRHKDAAILREEEREAADEIFSYPVKLQIDVIPEEKLKEQNEQAAVMMDEKMDALRNFVPVQSTSSFANQVQNQLSWIYPFSDAASLRSKQSVTEIKRRLQFSDEYSDISIKKKIQGNSSYKRPKFMQAKSLTAAEKGTAMHTVMQHLPLGEDLTEQTIRQTVHSLVNKEILTEEQVKAVNVEGIVQFFESPLGRRLKGAKKIFREIPFNLAVPANEIYEKGSSLNTETVIVQGVIDCLFEDDDGLVLLDYKTDAVKDRFPSIEKAKQVLASRYEIQIDLYAKAVESILKRRVDDRYLFFFDAGLIIKL</sequence>
<dbReference type="FunFam" id="3.40.50.300:FF:001236">
    <property type="entry name" value="ATP-dependent helicase/nuclease subunit A"/>
    <property type="match status" value="1"/>
</dbReference>
<feature type="domain" description="UvrD-like helicase C-terminal" evidence="17">
    <location>
        <begin position="510"/>
        <end position="808"/>
    </location>
</feature>
<keyword evidence="5 13" id="KW-0347">Helicase</keyword>
<dbReference type="InterPro" id="IPR014152">
    <property type="entry name" value="AddA"/>
</dbReference>
<dbReference type="FunFam" id="3.40.50.300:FF:001196">
    <property type="entry name" value="ATP-dependent helicase/nuclease subunit A"/>
    <property type="match status" value="1"/>
</dbReference>
<reference evidence="18 19" key="1">
    <citation type="submission" date="2016-04" db="EMBL/GenBank/DDBJ databases">
        <title>Draft genome sequence of Aeribacillus pallidus 8m3 from petroleum reservoir.</title>
        <authorList>
            <person name="Poltaraus A.B."/>
            <person name="Nazina T.N."/>
            <person name="Tourova T.P."/>
            <person name="Malakho S.M."/>
            <person name="Korshunova A.V."/>
            <person name="Sokolova D.S."/>
        </authorList>
    </citation>
    <scope>NUCLEOTIDE SEQUENCE [LARGE SCALE GENOMIC DNA]</scope>
    <source>
        <strain evidence="18 19">8m3</strain>
    </source>
</reference>
<dbReference type="GO" id="GO:0005829">
    <property type="term" value="C:cytosol"/>
    <property type="evidence" value="ECO:0007669"/>
    <property type="project" value="TreeGrafter"/>
</dbReference>
<dbReference type="InterPro" id="IPR014016">
    <property type="entry name" value="UvrD-like_ATP-bd"/>
</dbReference>
<dbReference type="SUPFAM" id="SSF52540">
    <property type="entry name" value="P-loop containing nucleoside triphosphate hydrolases"/>
    <property type="match status" value="1"/>
</dbReference>
<dbReference type="PROSITE" id="PS51217">
    <property type="entry name" value="UVRD_HELICASE_CTER"/>
    <property type="match status" value="1"/>
</dbReference>
<evidence type="ECO:0000256" key="7">
    <source>
        <dbReference type="ARBA" id="ARBA00022840"/>
    </source>
</evidence>
<dbReference type="InterPro" id="IPR038726">
    <property type="entry name" value="PDDEXK_AddAB-type"/>
</dbReference>
<dbReference type="GO" id="GO:0008408">
    <property type="term" value="F:3'-5' exonuclease activity"/>
    <property type="evidence" value="ECO:0007669"/>
    <property type="project" value="UniProtKB-UniRule"/>
</dbReference>
<dbReference type="AlphaFoldDB" id="A0A165Z2N1"/>
<dbReference type="NCBIfam" id="TIGR02785">
    <property type="entry name" value="addA_Gpos"/>
    <property type="match status" value="1"/>
</dbReference>
<keyword evidence="9 13" id="KW-0234">DNA repair</keyword>
<dbReference type="SUPFAM" id="SSF52980">
    <property type="entry name" value="Restriction endonuclease-like"/>
    <property type="match status" value="1"/>
</dbReference>
<feature type="domain" description="UvrD-like helicase ATP-binding" evidence="16">
    <location>
        <begin position="11"/>
        <end position="483"/>
    </location>
</feature>
<dbReference type="CDD" id="cd17932">
    <property type="entry name" value="DEXQc_UvrD"/>
    <property type="match status" value="1"/>
</dbReference>
<dbReference type="GO" id="GO:0043138">
    <property type="term" value="F:3'-5' DNA helicase activity"/>
    <property type="evidence" value="ECO:0007669"/>
    <property type="project" value="UniProtKB-UniRule"/>
</dbReference>
<dbReference type="Proteomes" id="UP000076476">
    <property type="component" value="Unassembled WGS sequence"/>
</dbReference>
<dbReference type="STRING" id="33936.AZI98_02065"/>
<comment type="subunit">
    <text evidence="13">Heterodimer of AddA and AddB/RexB.</text>
</comment>
<evidence type="ECO:0000256" key="3">
    <source>
        <dbReference type="ARBA" id="ARBA00022763"/>
    </source>
</evidence>
<keyword evidence="19" id="KW-1185">Reference proteome</keyword>
<keyword evidence="10 13" id="KW-0413">Isomerase</keyword>
<dbReference type="FunFam" id="3.40.50.300:FF:001187">
    <property type="entry name" value="ATP-dependent helicase/nuclease subunit A"/>
    <property type="match status" value="1"/>
</dbReference>
<dbReference type="GO" id="GO:0003690">
    <property type="term" value="F:double-stranded DNA binding"/>
    <property type="evidence" value="ECO:0007669"/>
    <property type="project" value="UniProtKB-UniRule"/>
</dbReference>
<keyword evidence="6 13" id="KW-0269">Exonuclease</keyword>
<dbReference type="InterPro" id="IPR014017">
    <property type="entry name" value="DNA_helicase_UvrD-like_C"/>
</dbReference>
<evidence type="ECO:0000256" key="9">
    <source>
        <dbReference type="ARBA" id="ARBA00023204"/>
    </source>
</evidence>
<evidence type="ECO:0000256" key="11">
    <source>
        <dbReference type="ARBA" id="ARBA00034617"/>
    </source>
</evidence>
<dbReference type="GO" id="GO:0005524">
    <property type="term" value="F:ATP binding"/>
    <property type="evidence" value="ECO:0007669"/>
    <property type="project" value="UniProtKB-UniRule"/>
</dbReference>
<dbReference type="OrthoDB" id="9810135at2"/>
<protein>
    <recommendedName>
        <fullName evidence="13">ATP-dependent helicase/nuclease subunit A</fullName>
        <ecNumber evidence="13">3.1.-.-</ecNumber>
        <ecNumber evidence="13">5.6.2.4</ecNumber>
    </recommendedName>
    <alternativeName>
        <fullName evidence="13">ATP-dependent helicase/nuclease AddA</fullName>
    </alternativeName>
    <alternativeName>
        <fullName evidence="13">DNA 3'-5' helicase AddA</fullName>
    </alternativeName>
</protein>
<feature type="binding site" evidence="14">
    <location>
        <begin position="32"/>
        <end position="39"/>
    </location>
    <ligand>
        <name>ATP</name>
        <dbReference type="ChEBI" id="CHEBI:30616"/>
    </ligand>
</feature>
<comment type="similarity">
    <text evidence="13">Belongs to the helicase family. AddA subfamily.</text>
</comment>
<dbReference type="PANTHER" id="PTHR11070">
    <property type="entry name" value="UVRD / RECB / PCRA DNA HELICASE FAMILY MEMBER"/>
    <property type="match status" value="1"/>
</dbReference>
<evidence type="ECO:0000256" key="10">
    <source>
        <dbReference type="ARBA" id="ARBA00023235"/>
    </source>
</evidence>
<evidence type="ECO:0000256" key="13">
    <source>
        <dbReference type="HAMAP-Rule" id="MF_01451"/>
    </source>
</evidence>
<evidence type="ECO:0000259" key="16">
    <source>
        <dbReference type="PROSITE" id="PS51198"/>
    </source>
</evidence>
<dbReference type="RefSeq" id="WP_063386625.1">
    <property type="nucleotide sequence ID" value="NZ_LWBR01000006.1"/>
</dbReference>
<keyword evidence="2 13" id="KW-0547">Nucleotide-binding</keyword>
<accession>A0A165Z2N1</accession>
<comment type="catalytic activity">
    <reaction evidence="11 13">
        <text>Couples ATP hydrolysis with the unwinding of duplex DNA by translocating in the 3'-5' direction.</text>
        <dbReference type="EC" id="5.6.2.4"/>
    </reaction>
</comment>
<evidence type="ECO:0000256" key="12">
    <source>
        <dbReference type="ARBA" id="ARBA00048988"/>
    </source>
</evidence>
<comment type="cofactor">
    <cofactor evidence="13">
        <name>Mg(2+)</name>
        <dbReference type="ChEBI" id="CHEBI:18420"/>
    </cofactor>
</comment>
<dbReference type="Pfam" id="PF13361">
    <property type="entry name" value="UvrD_C"/>
    <property type="match status" value="1"/>
</dbReference>
<dbReference type="InterPro" id="IPR027417">
    <property type="entry name" value="P-loop_NTPase"/>
</dbReference>
<keyword evidence="8 13" id="KW-0238">DNA-binding</keyword>
<evidence type="ECO:0000256" key="2">
    <source>
        <dbReference type="ARBA" id="ARBA00022741"/>
    </source>
</evidence>
<dbReference type="PROSITE" id="PS51198">
    <property type="entry name" value="UVRD_HELICASE_ATP_BIND"/>
    <property type="match status" value="1"/>
</dbReference>
<evidence type="ECO:0000256" key="15">
    <source>
        <dbReference type="SAM" id="Coils"/>
    </source>
</evidence>
<evidence type="ECO:0000259" key="17">
    <source>
        <dbReference type="PROSITE" id="PS51217"/>
    </source>
</evidence>
<keyword evidence="15" id="KW-0175">Coiled coil</keyword>
<evidence type="ECO:0000256" key="4">
    <source>
        <dbReference type="ARBA" id="ARBA00022801"/>
    </source>
</evidence>
<evidence type="ECO:0000256" key="14">
    <source>
        <dbReference type="PROSITE-ProRule" id="PRU00560"/>
    </source>
</evidence>
<dbReference type="InterPro" id="IPR011604">
    <property type="entry name" value="PDDEXK-like_dom_sf"/>
</dbReference>
<dbReference type="GO" id="GO:0016887">
    <property type="term" value="F:ATP hydrolysis activity"/>
    <property type="evidence" value="ECO:0007669"/>
    <property type="project" value="RHEA"/>
</dbReference>